<sequence>MRLPTALPLLACLLLAACGDRPAPADTAAAVPAAVPVADPAQAVLGASQRFAALRSFHADLEVRGAGRPTPVRAAMDFVAPDRFRLETAAGPQIIIGDTFMLQAEGRVRQVPVPAGQLEQWRNPLPAGATPAQLQAEDLGAQTLEGVQTRHYRVRGAQEGEVLEYWIDAQGLPRQIQRSGHSQGQPFQLRLRYSRFNDPTLRVELPGAERR</sequence>
<reference evidence="3" key="1">
    <citation type="journal article" date="2020" name="MBio">
        <title>Horizontal gene transfer to a defensive symbiont with a reduced genome amongst a multipartite beetle microbiome.</title>
        <authorList>
            <person name="Waterworth S.C."/>
            <person name="Florez L.V."/>
            <person name="Rees E.R."/>
            <person name="Hertweck C."/>
            <person name="Kaltenpoth M."/>
            <person name="Kwan J.C."/>
        </authorList>
    </citation>
    <scope>NUCLEOTIDE SEQUENCE [LARGE SCALE GENOMIC DNA]</scope>
</reference>
<gene>
    <name evidence="2" type="ORF">GAK31_02422</name>
</gene>
<dbReference type="Proteomes" id="UP000487117">
    <property type="component" value="Unassembled WGS sequence"/>
</dbReference>
<feature type="chain" id="PRO_5031266247" description="Outer membrane lipoprotein carrier protein LolA" evidence="1">
    <location>
        <begin position="26"/>
        <end position="211"/>
    </location>
</feature>
<evidence type="ECO:0000313" key="3">
    <source>
        <dbReference type="Proteomes" id="UP000487117"/>
    </source>
</evidence>
<evidence type="ECO:0000256" key="1">
    <source>
        <dbReference type="SAM" id="SignalP"/>
    </source>
</evidence>
<accession>A0A7V8FG58</accession>
<evidence type="ECO:0000313" key="2">
    <source>
        <dbReference type="EMBL" id="KAF1014935.1"/>
    </source>
</evidence>
<name>A0A7V8FG58_STEMA</name>
<organism evidence="2 3">
    <name type="scientific">Stenotrophomonas maltophilia</name>
    <name type="common">Pseudomonas maltophilia</name>
    <name type="synonym">Xanthomonas maltophilia</name>
    <dbReference type="NCBI Taxonomy" id="40324"/>
    <lineage>
        <taxon>Bacteria</taxon>
        <taxon>Pseudomonadati</taxon>
        <taxon>Pseudomonadota</taxon>
        <taxon>Gammaproteobacteria</taxon>
        <taxon>Lysobacterales</taxon>
        <taxon>Lysobacteraceae</taxon>
        <taxon>Stenotrophomonas</taxon>
        <taxon>Stenotrophomonas maltophilia group</taxon>
    </lineage>
</organism>
<dbReference type="EMBL" id="WNDS01000003">
    <property type="protein sequence ID" value="KAF1014935.1"/>
    <property type="molecule type" value="Genomic_DNA"/>
</dbReference>
<dbReference type="Gene3D" id="2.50.20.20">
    <property type="match status" value="1"/>
</dbReference>
<comment type="caution">
    <text evidence="2">The sequence shown here is derived from an EMBL/GenBank/DDBJ whole genome shotgun (WGS) entry which is preliminary data.</text>
</comment>
<proteinExistence type="predicted"/>
<feature type="signal peptide" evidence="1">
    <location>
        <begin position="1"/>
        <end position="25"/>
    </location>
</feature>
<dbReference type="AlphaFoldDB" id="A0A7V8FG58"/>
<evidence type="ECO:0008006" key="4">
    <source>
        <dbReference type="Google" id="ProtNLM"/>
    </source>
</evidence>
<dbReference type="PROSITE" id="PS51257">
    <property type="entry name" value="PROKAR_LIPOPROTEIN"/>
    <property type="match status" value="1"/>
</dbReference>
<protein>
    <recommendedName>
        <fullName evidence="4">Outer membrane lipoprotein carrier protein LolA</fullName>
    </recommendedName>
</protein>
<keyword evidence="1" id="KW-0732">Signal</keyword>